<reference evidence="1" key="1">
    <citation type="submission" date="2021-06" db="EMBL/GenBank/DDBJ databases">
        <authorList>
            <person name="Kallberg Y."/>
            <person name="Tangrot J."/>
            <person name="Rosling A."/>
        </authorList>
    </citation>
    <scope>NUCLEOTIDE SEQUENCE</scope>
    <source>
        <strain evidence="1">CL356</strain>
    </source>
</reference>
<dbReference type="Proteomes" id="UP000789525">
    <property type="component" value="Unassembled WGS sequence"/>
</dbReference>
<sequence>MIKSYKDVKDINQNYETFSTDYDIDNSTIKRTHTDNYDNKAFDQGQSSSFLTFPQSQIESNQEINHGEKDLHFSTFNLDYSDFSFLESPSIQDENVQIDDNNGGGN</sequence>
<organism evidence="1 2">
    <name type="scientific">Acaulospora colombiana</name>
    <dbReference type="NCBI Taxonomy" id="27376"/>
    <lineage>
        <taxon>Eukaryota</taxon>
        <taxon>Fungi</taxon>
        <taxon>Fungi incertae sedis</taxon>
        <taxon>Mucoromycota</taxon>
        <taxon>Glomeromycotina</taxon>
        <taxon>Glomeromycetes</taxon>
        <taxon>Diversisporales</taxon>
        <taxon>Acaulosporaceae</taxon>
        <taxon>Acaulospora</taxon>
    </lineage>
</organism>
<proteinExistence type="predicted"/>
<comment type="caution">
    <text evidence="1">The sequence shown here is derived from an EMBL/GenBank/DDBJ whole genome shotgun (WGS) entry which is preliminary data.</text>
</comment>
<protein>
    <submittedName>
        <fullName evidence="1">10306_t:CDS:1</fullName>
    </submittedName>
</protein>
<evidence type="ECO:0000313" key="1">
    <source>
        <dbReference type="EMBL" id="CAG8523927.1"/>
    </source>
</evidence>
<keyword evidence="2" id="KW-1185">Reference proteome</keyword>
<name>A0ACA9LHX1_9GLOM</name>
<accession>A0ACA9LHX1</accession>
<dbReference type="EMBL" id="CAJVPT010005797">
    <property type="protein sequence ID" value="CAG8523927.1"/>
    <property type="molecule type" value="Genomic_DNA"/>
</dbReference>
<gene>
    <name evidence="1" type="ORF">ACOLOM_LOCUS3779</name>
</gene>
<evidence type="ECO:0000313" key="2">
    <source>
        <dbReference type="Proteomes" id="UP000789525"/>
    </source>
</evidence>